<dbReference type="EMBL" id="JAGSXJ010000020">
    <property type="protein sequence ID" value="KAH6679969.1"/>
    <property type="molecule type" value="Genomic_DNA"/>
</dbReference>
<gene>
    <name evidence="10" type="ORF">F5X68DRAFT_212422</name>
</gene>
<feature type="domain" description="Thiolase N-terminal" evidence="8">
    <location>
        <begin position="7"/>
        <end position="120"/>
    </location>
</feature>
<dbReference type="InterPro" id="IPR016039">
    <property type="entry name" value="Thiolase-like"/>
</dbReference>
<evidence type="ECO:0000259" key="9">
    <source>
        <dbReference type="Pfam" id="PF22691"/>
    </source>
</evidence>
<dbReference type="InterPro" id="IPR055140">
    <property type="entry name" value="Thiolase_C_2"/>
</dbReference>
<keyword evidence="2" id="KW-0813">Transport</keyword>
<evidence type="ECO:0000256" key="1">
    <source>
        <dbReference type="ARBA" id="ARBA00012352"/>
    </source>
</evidence>
<feature type="region of interest" description="Disordered" evidence="7">
    <location>
        <begin position="422"/>
        <end position="463"/>
    </location>
</feature>
<dbReference type="Proteomes" id="UP000770015">
    <property type="component" value="Unassembled WGS sequence"/>
</dbReference>
<dbReference type="PANTHER" id="PTHR42870">
    <property type="entry name" value="ACETYL-COA C-ACETYLTRANSFERASE"/>
    <property type="match status" value="1"/>
</dbReference>
<dbReference type="InterPro" id="IPR020616">
    <property type="entry name" value="Thiolase_N"/>
</dbReference>
<reference evidence="10" key="1">
    <citation type="journal article" date="2021" name="Nat. Commun.">
        <title>Genetic determinants of endophytism in the Arabidopsis root mycobiome.</title>
        <authorList>
            <person name="Mesny F."/>
            <person name="Miyauchi S."/>
            <person name="Thiergart T."/>
            <person name="Pickel B."/>
            <person name="Atanasova L."/>
            <person name="Karlsson M."/>
            <person name="Huettel B."/>
            <person name="Barry K.W."/>
            <person name="Haridas S."/>
            <person name="Chen C."/>
            <person name="Bauer D."/>
            <person name="Andreopoulos W."/>
            <person name="Pangilinan J."/>
            <person name="LaButti K."/>
            <person name="Riley R."/>
            <person name="Lipzen A."/>
            <person name="Clum A."/>
            <person name="Drula E."/>
            <person name="Henrissat B."/>
            <person name="Kohler A."/>
            <person name="Grigoriev I.V."/>
            <person name="Martin F.M."/>
            <person name="Hacquard S."/>
        </authorList>
    </citation>
    <scope>NUCLEOTIDE SEQUENCE</scope>
    <source>
        <strain evidence="10">MPI-SDFR-AT-0117</strain>
    </source>
</reference>
<sequence>MSSATFVAGVGMTPFNSPKKSASLATNPDSDYLDLAVEAGVKALLDAGLTYDSVDQGVGSYVFGDSTCAQRVFYALGMTGIPIINVNNYCSAGSTGLWLANQAIRSGQADCVLCIGFDKMYPGPLPQIYNDRTNPLSRILDLSKTQIPEADKGKPSPGWTPQLYANAQTEYLQKYGPNGAKKDDFAQITAVNRTHGVNNPYSQLSKAVTAADVLASPTVSGDITRLQCCPSSTGAAAVVLVSETFLASHPYLKKQAIQIAGQSLATDRPTLFETKSAIELIGSDMTRQAAAAAYKQAAISPRDVSVVELHDCFTTNEMCALEGLGLAKEGEAWKLVREGGLSYGADGGLGAGGSGWIVNPSGGLISKGHPLGATGLAQCAELVWHLRGWAKSRAVKDTKFALQHNMGLGGATVVTIYKRPDGNVAPKLEDTRPETDGRNRLGYNPAEEARSITRSDWESVTSHPKGVSKWATAELPWNKDPQAYASRAKL</sequence>
<evidence type="ECO:0000256" key="5">
    <source>
        <dbReference type="ARBA" id="ARBA00023121"/>
    </source>
</evidence>
<dbReference type="Gene3D" id="3.40.47.10">
    <property type="match status" value="1"/>
</dbReference>
<proteinExistence type="predicted"/>
<dbReference type="Pfam" id="PF00108">
    <property type="entry name" value="Thiolase_N"/>
    <property type="match status" value="1"/>
</dbReference>
<organism evidence="10 11">
    <name type="scientific">Plectosphaerella plurivora</name>
    <dbReference type="NCBI Taxonomy" id="936078"/>
    <lineage>
        <taxon>Eukaryota</taxon>
        <taxon>Fungi</taxon>
        <taxon>Dikarya</taxon>
        <taxon>Ascomycota</taxon>
        <taxon>Pezizomycotina</taxon>
        <taxon>Sordariomycetes</taxon>
        <taxon>Hypocreomycetidae</taxon>
        <taxon>Glomerellales</taxon>
        <taxon>Plectosphaerellaceae</taxon>
        <taxon>Plectosphaerella</taxon>
    </lineage>
</organism>
<dbReference type="OrthoDB" id="542135at2759"/>
<evidence type="ECO:0000313" key="11">
    <source>
        <dbReference type="Proteomes" id="UP000770015"/>
    </source>
</evidence>
<feature type="domain" description="Thiolase C-terminal" evidence="9">
    <location>
        <begin position="283"/>
        <end position="415"/>
    </location>
</feature>
<comment type="caution">
    <text evidence="10">The sequence shown here is derived from an EMBL/GenBank/DDBJ whole genome shotgun (WGS) entry which is preliminary data.</text>
</comment>
<accession>A0A9P8V797</accession>
<dbReference type="SUPFAM" id="SSF53901">
    <property type="entry name" value="Thiolase-like"/>
    <property type="match status" value="1"/>
</dbReference>
<evidence type="ECO:0000256" key="2">
    <source>
        <dbReference type="ARBA" id="ARBA00022448"/>
    </source>
</evidence>
<evidence type="ECO:0000259" key="8">
    <source>
        <dbReference type="Pfam" id="PF00108"/>
    </source>
</evidence>
<dbReference type="NCBIfam" id="NF006102">
    <property type="entry name" value="PRK08256.1"/>
    <property type="match status" value="1"/>
</dbReference>
<keyword evidence="4" id="KW-0445">Lipid transport</keyword>
<keyword evidence="5" id="KW-0446">Lipid-binding</keyword>
<dbReference type="GO" id="GO:0008289">
    <property type="term" value="F:lipid binding"/>
    <property type="evidence" value="ECO:0007669"/>
    <property type="project" value="UniProtKB-KW"/>
</dbReference>
<dbReference type="GO" id="GO:0016747">
    <property type="term" value="F:acyltransferase activity, transferring groups other than amino-acyl groups"/>
    <property type="evidence" value="ECO:0007669"/>
    <property type="project" value="InterPro"/>
</dbReference>
<evidence type="ECO:0000256" key="4">
    <source>
        <dbReference type="ARBA" id="ARBA00023055"/>
    </source>
</evidence>
<protein>
    <recommendedName>
        <fullName evidence="1">propanoyl-CoA C-acyltransferase</fullName>
        <ecNumber evidence="1">2.3.1.176</ecNumber>
    </recommendedName>
    <alternativeName>
        <fullName evidence="6">Propanoyl-CoA C-acyltransferase</fullName>
    </alternativeName>
</protein>
<feature type="compositionally biased region" description="Basic and acidic residues" evidence="7">
    <location>
        <begin position="447"/>
        <end position="457"/>
    </location>
</feature>
<dbReference type="Pfam" id="PF22691">
    <property type="entry name" value="Thiolase_C_1"/>
    <property type="match status" value="1"/>
</dbReference>
<evidence type="ECO:0000256" key="7">
    <source>
        <dbReference type="SAM" id="MobiDB-lite"/>
    </source>
</evidence>
<dbReference type="PROSITE" id="PS00737">
    <property type="entry name" value="THIOLASE_2"/>
    <property type="match status" value="1"/>
</dbReference>
<dbReference type="InterPro" id="IPR020613">
    <property type="entry name" value="Thiolase_CS"/>
</dbReference>
<keyword evidence="3" id="KW-0808">Transferase</keyword>
<dbReference type="CDD" id="cd00829">
    <property type="entry name" value="SCP-x_thiolase"/>
    <property type="match status" value="1"/>
</dbReference>
<evidence type="ECO:0000313" key="10">
    <source>
        <dbReference type="EMBL" id="KAH6679969.1"/>
    </source>
</evidence>
<keyword evidence="11" id="KW-1185">Reference proteome</keyword>
<dbReference type="GO" id="GO:0006869">
    <property type="term" value="P:lipid transport"/>
    <property type="evidence" value="ECO:0007669"/>
    <property type="project" value="UniProtKB-KW"/>
</dbReference>
<evidence type="ECO:0000256" key="6">
    <source>
        <dbReference type="ARBA" id="ARBA00032316"/>
    </source>
</evidence>
<evidence type="ECO:0000256" key="3">
    <source>
        <dbReference type="ARBA" id="ARBA00022679"/>
    </source>
</evidence>
<feature type="compositionally biased region" description="Basic and acidic residues" evidence="7">
    <location>
        <begin position="427"/>
        <end position="439"/>
    </location>
</feature>
<name>A0A9P8V797_9PEZI</name>
<dbReference type="AlphaFoldDB" id="A0A9P8V797"/>
<dbReference type="EC" id="2.3.1.176" evidence="1"/>
<dbReference type="PANTHER" id="PTHR42870:SF1">
    <property type="entry name" value="NON-SPECIFIC LIPID-TRANSFER PROTEIN-LIKE 2"/>
    <property type="match status" value="1"/>
</dbReference>